<dbReference type="Pfam" id="PF21912">
    <property type="entry name" value="Glyco_transf_99"/>
    <property type="match status" value="1"/>
</dbReference>
<evidence type="ECO:0000313" key="8">
    <source>
        <dbReference type="Proteomes" id="UP000030378"/>
    </source>
</evidence>
<accession>A0AAP8TRH8</accession>
<organism evidence="7 8">
    <name type="scientific">Serratia marcescens</name>
    <dbReference type="NCBI Taxonomy" id="615"/>
    <lineage>
        <taxon>Bacteria</taxon>
        <taxon>Pseudomonadati</taxon>
        <taxon>Pseudomonadota</taxon>
        <taxon>Gammaproteobacteria</taxon>
        <taxon>Enterobacterales</taxon>
        <taxon>Yersiniaceae</taxon>
        <taxon>Serratia</taxon>
    </lineage>
</organism>
<dbReference type="Pfam" id="PF00535">
    <property type="entry name" value="Glycos_transf_2"/>
    <property type="match status" value="1"/>
</dbReference>
<keyword evidence="2" id="KW-0328">Glycosyltransferase</keyword>
<feature type="domain" description="Glycosyltransferase 99 N-terminal" evidence="6">
    <location>
        <begin position="4"/>
        <end position="180"/>
    </location>
</feature>
<reference evidence="8" key="1">
    <citation type="submission" date="2017-12" db="EMBL/GenBank/DDBJ databases">
        <title>FDA dAtabase for Regulatory Grade micrObial Sequences (FDA-ARGOS): Supporting development and validation of Infectious Disease Dx tests.</title>
        <authorList>
            <person name="Campos J."/>
            <person name="Goldberg B."/>
            <person name="Tallon L."/>
            <person name="Sadzewicz L."/>
            <person name="Sengamalay N."/>
            <person name="Ott S."/>
            <person name="Godinez A."/>
            <person name="Nagaraj S."/>
            <person name="Vavikolanu K."/>
            <person name="Vyas G."/>
            <person name="Nadendla S."/>
            <person name="Aluvathingal J."/>
            <person name="Geyer C."/>
            <person name="Nandy P."/>
            <person name="Hobson J."/>
            <person name="Sichtig H."/>
        </authorList>
    </citation>
    <scope>NUCLEOTIDE SEQUENCE [LARGE SCALE GENOMIC DNA]</scope>
    <source>
        <strain evidence="8">FDAARGOS_79</strain>
    </source>
</reference>
<dbReference type="Gene3D" id="3.90.550.10">
    <property type="entry name" value="Spore Coat Polysaccharide Biosynthesis Protein SpsA, Chain A"/>
    <property type="match status" value="1"/>
</dbReference>
<comment type="similarity">
    <text evidence="1">Belongs to the glycosyltransferase 2 family.</text>
</comment>
<dbReference type="InterPro" id="IPR007833">
    <property type="entry name" value="Capsule_polysaccharide_synth"/>
</dbReference>
<evidence type="ECO:0000256" key="1">
    <source>
        <dbReference type="ARBA" id="ARBA00006739"/>
    </source>
</evidence>
<dbReference type="SUPFAM" id="SSF53756">
    <property type="entry name" value="UDP-Glycosyltransferase/glycogen phosphorylase"/>
    <property type="match status" value="1"/>
</dbReference>
<evidence type="ECO:0000256" key="2">
    <source>
        <dbReference type="ARBA" id="ARBA00022676"/>
    </source>
</evidence>
<dbReference type="GO" id="GO:0015774">
    <property type="term" value="P:polysaccharide transport"/>
    <property type="evidence" value="ECO:0007669"/>
    <property type="project" value="InterPro"/>
</dbReference>
<name>A0AAP8TRH8_SERMA</name>
<evidence type="ECO:0000313" key="7">
    <source>
        <dbReference type="EMBL" id="PNO71345.1"/>
    </source>
</evidence>
<feature type="domain" description="Glycosyltransferase 2-like" evidence="5">
    <location>
        <begin position="456"/>
        <end position="626"/>
    </location>
</feature>
<keyword evidence="4" id="KW-0175">Coiled coil</keyword>
<keyword evidence="3 7" id="KW-0808">Transferase</keyword>
<feature type="coiled-coil region" evidence="4">
    <location>
        <begin position="417"/>
        <end position="451"/>
    </location>
</feature>
<dbReference type="Proteomes" id="UP000030378">
    <property type="component" value="Unassembled WGS sequence"/>
</dbReference>
<dbReference type="InterPro" id="IPR029044">
    <property type="entry name" value="Nucleotide-diphossugar_trans"/>
</dbReference>
<sequence>MISVFLPAYPFRGVKAPYLWFFYRVLSSMKEPVYFMMGNDYQSSLEQWESEKRWELEEDSQKRLGFQLPDLNLLGDRHKVSVIDESFFSHYMAKCFNNPDALFKKFITEVIPELEAALFAALSQENHIECVLTWCNCPSLNAAAKRRNIKVVNLELGPLRSPEYLSTAYFDFSGVNGNTEAERRYLSSDYRFNMNAQVEQLREFFAGPAPVMPNAPQDGEDRAEDKFDVGIALQVENDSNIIAFSNSFNNQSLLDYAEFTFPGKRLVRSHPGSRFTLQAGHDVIDHSANSIGFIHRCKHILTINSSVGLEAMLLDVPVTVLGDCSYAFCNVANQTERVKRLAFYLFSYLVPFELLFDINYIRFRLSSPDEAEIITKHVNYYITRGDGMRDAEMEKKASSIIEDGSVERTVCTLMNTIEDLNSALAAKQAEIGALEEKVGALEATVSEQSEEIVVDVVVPVYGGLEETQECIESALATLPHWAQLVVINDASPEPELTQWLRERAETARFKLLENEQNLGFVATVNRGMKLNPKRDVLLLNSDVEVANDWLERIREAAYSRSRVGSITPFSNNATICSFPNFCEDNELFMGMNVQQLDDQFSTYGRENNLVEVPTGVGFCMYIRRDCLNEVGYFDVETFGRGYGEENDWCQRAAKAGWPNFHQLNVFVYHKGGVSFAGEQNPRKTRALELLNELHPNYTKDVMDFIAHDPAKKARQQMLLRILAKKDVSKVLLVSHKMGGGVTQHLHELVKFYKDKAHFLLLTPEEEGRSVALSLNTNEAVYREKFIIDVAHGYDTLVNLLRFIGVGHIHFHHMIGVADKIGELKNSLSCTYDITIHDYYFVNANPTLTDKNGIFAGDVIAIRDKLCSEHYPIPGGMSAEQWRAKLLPWIENAERVIFPSADTQVRFMRDFPSCAQKSVIAWHPDYEVAAPYPEVKSTYQAGQKLKVLVLGAISREKGALMLDEVANDLKHEDIEFHLLGYAFRPLCDAVKGHGAYSSRDLQQKLDEIKPDVIWYPAQWPETYSYTLSIALEYGIPVVVPNIGAFGERVVGRRDSRVIAWDTSAKKMCELWRSLRTDPQAFFAAANVPAVLDLSQAERVGDFYRDGYLQADWLRESELGRIDYKALLASVYASAYVEVVAVTPAAPQGRKEKLLAILWRLSKHPALAWGVKLVPYRLQRYVKRILSRRAIHEIIG</sequence>
<dbReference type="InterPro" id="IPR054112">
    <property type="entry name" value="Glyco_transf_99_N"/>
</dbReference>
<evidence type="ECO:0000259" key="5">
    <source>
        <dbReference type="Pfam" id="PF00535"/>
    </source>
</evidence>
<dbReference type="InterPro" id="IPR001173">
    <property type="entry name" value="Glyco_trans_2-like"/>
</dbReference>
<gene>
    <name evidence="7" type="ORF">MC70_015620</name>
</gene>
<comment type="caution">
    <text evidence="7">The sequence shown here is derived from an EMBL/GenBank/DDBJ whole genome shotgun (WGS) entry which is preliminary data.</text>
</comment>
<dbReference type="Gene3D" id="3.40.50.2000">
    <property type="entry name" value="Glycogen Phosphorylase B"/>
    <property type="match status" value="1"/>
</dbReference>
<dbReference type="GO" id="GO:0000271">
    <property type="term" value="P:polysaccharide biosynthetic process"/>
    <property type="evidence" value="ECO:0007669"/>
    <property type="project" value="InterPro"/>
</dbReference>
<dbReference type="GO" id="GO:0016757">
    <property type="term" value="F:glycosyltransferase activity"/>
    <property type="evidence" value="ECO:0007669"/>
    <property type="project" value="UniProtKB-KW"/>
</dbReference>
<evidence type="ECO:0000259" key="6">
    <source>
        <dbReference type="Pfam" id="PF21912"/>
    </source>
</evidence>
<dbReference type="RefSeq" id="WP_102984975.1">
    <property type="nucleotide sequence ID" value="NZ_JTBC02000002.1"/>
</dbReference>
<evidence type="ECO:0000256" key="4">
    <source>
        <dbReference type="SAM" id="Coils"/>
    </source>
</evidence>
<dbReference type="Pfam" id="PF05159">
    <property type="entry name" value="Capsule_synth"/>
    <property type="match status" value="1"/>
</dbReference>
<evidence type="ECO:0000256" key="3">
    <source>
        <dbReference type="ARBA" id="ARBA00022679"/>
    </source>
</evidence>
<dbReference type="SUPFAM" id="SSF53448">
    <property type="entry name" value="Nucleotide-diphospho-sugar transferases"/>
    <property type="match status" value="1"/>
</dbReference>
<protein>
    <submittedName>
        <fullName evidence="7">Glycosyl transferase</fullName>
    </submittedName>
</protein>
<dbReference type="PANTHER" id="PTHR43179">
    <property type="entry name" value="RHAMNOSYLTRANSFERASE WBBL"/>
    <property type="match status" value="1"/>
</dbReference>
<dbReference type="AlphaFoldDB" id="A0AAP8TRH8"/>
<proteinExistence type="inferred from homology"/>
<dbReference type="EMBL" id="JTBC02000002">
    <property type="protein sequence ID" value="PNO71345.1"/>
    <property type="molecule type" value="Genomic_DNA"/>
</dbReference>
<dbReference type="PANTHER" id="PTHR43179:SF12">
    <property type="entry name" value="GALACTOFURANOSYLTRANSFERASE GLFT2"/>
    <property type="match status" value="1"/>
</dbReference>